<gene>
    <name evidence="1" type="ORF">GCM10009090_17710</name>
</gene>
<dbReference type="EMBL" id="BNBA01000011">
    <property type="protein sequence ID" value="GHH52994.1"/>
    <property type="molecule type" value="Genomic_DNA"/>
</dbReference>
<dbReference type="AlphaFoldDB" id="A0A919F7F2"/>
<evidence type="ECO:0000313" key="1">
    <source>
        <dbReference type="EMBL" id="GHH52994.1"/>
    </source>
</evidence>
<sequence>MNTNVVPFQPAVEAYGARSLTAADVRAQVNLMQDVMAEVMRDGTHYGKIPGTNSKSLYKAGAEKLMATFRLAAKPEVEDLSKDGEITYRVTVNLLSASGNFVGAGIGECSSAEDKYSWRAAVHPKEWEATPANRRRIKYYRDGKETQQVRTNPADVANTILKMAKKRAQVDAVITATAASDIFTQDIEDLPDEVVAEIVGRTPPRESVMRQQPKVVDSPERDALYASLQDIATGGIDAYAEAWGKLTKEQRAMIGQTAHEGLKLFAEKVSAEDAA</sequence>
<keyword evidence="2" id="KW-1185">Reference proteome</keyword>
<evidence type="ECO:0000313" key="2">
    <source>
        <dbReference type="Proteomes" id="UP000623958"/>
    </source>
</evidence>
<comment type="caution">
    <text evidence="1">The sequence shown here is derived from an EMBL/GenBank/DDBJ whole genome shotgun (WGS) entry which is preliminary data.</text>
</comment>
<dbReference type="Proteomes" id="UP000623958">
    <property type="component" value="Unassembled WGS sequence"/>
</dbReference>
<reference evidence="1" key="2">
    <citation type="submission" date="2020-09" db="EMBL/GenBank/DDBJ databases">
        <authorList>
            <person name="Sun Q."/>
            <person name="Ohkuma M."/>
        </authorList>
    </citation>
    <scope>NUCLEOTIDE SEQUENCE</scope>
    <source>
        <strain evidence="1">JCM 13306</strain>
    </source>
</reference>
<name>A0A919F7F2_9XANT</name>
<reference evidence="1" key="1">
    <citation type="journal article" date="2014" name="Int. J. Syst. Evol. Microbiol.">
        <title>Complete genome sequence of Corynebacterium casei LMG S-19264T (=DSM 44701T), isolated from a smear-ripened cheese.</title>
        <authorList>
            <consortium name="US DOE Joint Genome Institute (JGI-PGF)"/>
            <person name="Walter F."/>
            <person name="Albersmeier A."/>
            <person name="Kalinowski J."/>
            <person name="Ruckert C."/>
        </authorList>
    </citation>
    <scope>NUCLEOTIDE SEQUENCE</scope>
    <source>
        <strain evidence="1">JCM 13306</strain>
    </source>
</reference>
<dbReference type="RefSeq" id="WP_434029148.1">
    <property type="nucleotide sequence ID" value="NZ_BNBA01000011.1"/>
</dbReference>
<protein>
    <submittedName>
        <fullName evidence="1">Uncharacterized protein</fullName>
    </submittedName>
</protein>
<organism evidence="1 2">
    <name type="scientific">Xanthomonas boreopolis</name>
    <dbReference type="NCBI Taxonomy" id="86183"/>
    <lineage>
        <taxon>Bacteria</taxon>
        <taxon>Pseudomonadati</taxon>
        <taxon>Pseudomonadota</taxon>
        <taxon>Gammaproteobacteria</taxon>
        <taxon>Lysobacterales</taxon>
        <taxon>Lysobacteraceae</taxon>
        <taxon>Xanthomonas</taxon>
    </lineage>
</organism>
<accession>A0A919F7F2</accession>
<proteinExistence type="predicted"/>